<evidence type="ECO:0000313" key="1">
    <source>
        <dbReference type="EMBL" id="SJN41594.1"/>
    </source>
</evidence>
<dbReference type="AlphaFoldDB" id="A0A1R4KBR6"/>
<proteinExistence type="predicted"/>
<organism evidence="1 2">
    <name type="scientific">Marinilactibacillus psychrotolerans 42ea</name>
    <dbReference type="NCBI Taxonomy" id="1255609"/>
    <lineage>
        <taxon>Bacteria</taxon>
        <taxon>Bacillati</taxon>
        <taxon>Bacillota</taxon>
        <taxon>Bacilli</taxon>
        <taxon>Lactobacillales</taxon>
        <taxon>Carnobacteriaceae</taxon>
        <taxon>Marinilactibacillus</taxon>
    </lineage>
</organism>
<accession>A0A1R4KBR6</accession>
<dbReference type="Proteomes" id="UP000195611">
    <property type="component" value="Unassembled WGS sequence"/>
</dbReference>
<name>A0A1R4KBR6_9LACT</name>
<dbReference type="EMBL" id="FUKW01000130">
    <property type="protein sequence ID" value="SJN41594.1"/>
    <property type="molecule type" value="Genomic_DNA"/>
</dbReference>
<gene>
    <name evidence="1" type="ORF">FM115_09020</name>
</gene>
<dbReference type="RefSeq" id="WP_087059450.1">
    <property type="nucleotide sequence ID" value="NZ_FUKW01000130.1"/>
</dbReference>
<protein>
    <submittedName>
        <fullName evidence="1">Uncharacterized protein</fullName>
    </submittedName>
</protein>
<reference evidence="1 2" key="1">
    <citation type="submission" date="2017-02" db="EMBL/GenBank/DDBJ databases">
        <authorList>
            <person name="Peterson S.W."/>
        </authorList>
    </citation>
    <scope>NUCLEOTIDE SEQUENCE [LARGE SCALE GENOMIC DNA]</scope>
    <source>
        <strain evidence="1 2">42ea</strain>
    </source>
</reference>
<evidence type="ECO:0000313" key="2">
    <source>
        <dbReference type="Proteomes" id="UP000195611"/>
    </source>
</evidence>
<sequence>MNFFNLFKSKKQPETTQLKKCTETKSQKIQYETKFTATDLTQDKVLIKSIVDKMVKEDPFKNFYTGKVDADFSPLSKRVYKYDAITTVNVNLIVNSKNQYNITVEGIELGSVPQSISKEFTHYYETYLLTAYAYATGGYYKEYSSETQKVIEGFDPYGLDLYVQFT</sequence>